<sequence length="64" mass="6541">MKRFIKLAGAGVLALATLGLSGCIVGTVVGTAVDVGVEVVKVPFKVGKGIYDVVKDDEPAPKKD</sequence>
<evidence type="ECO:0000313" key="1">
    <source>
        <dbReference type="EMBL" id="GEC95481.1"/>
    </source>
</evidence>
<dbReference type="AlphaFoldDB" id="A0A4Y4CRE2"/>
<evidence type="ECO:0008006" key="3">
    <source>
        <dbReference type="Google" id="ProtNLM"/>
    </source>
</evidence>
<organism evidence="1 2">
    <name type="scientific">Zoogloea ramigera</name>
    <dbReference type="NCBI Taxonomy" id="350"/>
    <lineage>
        <taxon>Bacteria</taxon>
        <taxon>Pseudomonadati</taxon>
        <taxon>Pseudomonadota</taxon>
        <taxon>Betaproteobacteria</taxon>
        <taxon>Rhodocyclales</taxon>
        <taxon>Zoogloeaceae</taxon>
        <taxon>Zoogloea</taxon>
    </lineage>
</organism>
<protein>
    <recommendedName>
        <fullName evidence="3">Lipoprotein</fullName>
    </recommendedName>
</protein>
<comment type="caution">
    <text evidence="1">The sequence shown here is derived from an EMBL/GenBank/DDBJ whole genome shotgun (WGS) entry which is preliminary data.</text>
</comment>
<proteinExistence type="predicted"/>
<dbReference type="EMBL" id="BJNV01000021">
    <property type="protein sequence ID" value="GEC95481.1"/>
    <property type="molecule type" value="Genomic_DNA"/>
</dbReference>
<keyword evidence="2" id="KW-1185">Reference proteome</keyword>
<dbReference type="PROSITE" id="PS51257">
    <property type="entry name" value="PROKAR_LIPOPROTEIN"/>
    <property type="match status" value="1"/>
</dbReference>
<gene>
    <name evidence="1" type="ORF">ZRA01_15540</name>
</gene>
<reference evidence="1 2" key="1">
    <citation type="submission" date="2019-06" db="EMBL/GenBank/DDBJ databases">
        <title>Whole genome shotgun sequence of Zoogloea ramigera NBRC 15342.</title>
        <authorList>
            <person name="Hosoyama A."/>
            <person name="Uohara A."/>
            <person name="Ohji S."/>
            <person name="Ichikawa N."/>
        </authorList>
    </citation>
    <scope>NUCLEOTIDE SEQUENCE [LARGE SCALE GENOMIC DNA]</scope>
    <source>
        <strain evidence="1 2">NBRC 15342</strain>
    </source>
</reference>
<dbReference type="Proteomes" id="UP000318422">
    <property type="component" value="Unassembled WGS sequence"/>
</dbReference>
<evidence type="ECO:0000313" key="2">
    <source>
        <dbReference type="Proteomes" id="UP000318422"/>
    </source>
</evidence>
<dbReference type="RefSeq" id="WP_141351008.1">
    <property type="nucleotide sequence ID" value="NZ_BJNV01000021.1"/>
</dbReference>
<name>A0A4Y4CRE2_ZOORA</name>
<accession>A0A4Y4CRE2</accession>